<evidence type="ECO:0000256" key="5">
    <source>
        <dbReference type="ARBA" id="ARBA00022824"/>
    </source>
</evidence>
<dbReference type="FunFam" id="3.40.50.300:FF:001014">
    <property type="entry name" value="Torsin"/>
    <property type="match status" value="1"/>
</dbReference>
<feature type="domain" description="Torsin-1A C-terminal" evidence="11">
    <location>
        <begin position="263"/>
        <end position="320"/>
    </location>
</feature>
<evidence type="ECO:0000256" key="7">
    <source>
        <dbReference type="ARBA" id="ARBA00023180"/>
    </source>
</evidence>
<evidence type="ECO:0000256" key="2">
    <source>
        <dbReference type="ARBA" id="ARBA00006235"/>
    </source>
</evidence>
<dbReference type="GeneTree" id="ENSGT00950000182888"/>
<evidence type="ECO:0000259" key="11">
    <source>
        <dbReference type="Pfam" id="PF21376"/>
    </source>
</evidence>
<evidence type="ECO:0000256" key="6">
    <source>
        <dbReference type="ARBA" id="ARBA00022840"/>
    </source>
</evidence>
<dbReference type="GO" id="GO:0005788">
    <property type="term" value="C:endoplasmic reticulum lumen"/>
    <property type="evidence" value="ECO:0007669"/>
    <property type="project" value="UniProtKB-SubCell"/>
</dbReference>
<dbReference type="PIRSF" id="PIRSF038079">
    <property type="entry name" value="Torsin_2A"/>
    <property type="match status" value="1"/>
</dbReference>
<dbReference type="GO" id="GO:0016887">
    <property type="term" value="F:ATP hydrolysis activity"/>
    <property type="evidence" value="ECO:0007669"/>
    <property type="project" value="InterPro"/>
</dbReference>
<protein>
    <recommendedName>
        <fullName evidence="8">Torsin</fullName>
    </recommendedName>
</protein>
<feature type="chain" id="PRO_5034664669" description="Torsin" evidence="10">
    <location>
        <begin position="28"/>
        <end position="321"/>
    </location>
</feature>
<dbReference type="Pfam" id="PF21376">
    <property type="entry name" value="TOR1A_C"/>
    <property type="match status" value="1"/>
</dbReference>
<dbReference type="InterPro" id="IPR010448">
    <property type="entry name" value="Torsin"/>
</dbReference>
<reference evidence="12" key="1">
    <citation type="submission" date="2015-11" db="EMBL/GenBank/DDBJ databases">
        <authorList>
            <consortium name="International Coturnix japonica Genome Analysis Consortium"/>
            <person name="Warren W."/>
            <person name="Burt D.W."/>
            <person name="Antin P.B."/>
            <person name="Lanford R."/>
            <person name="Gros J."/>
            <person name="Wilson R.K."/>
        </authorList>
    </citation>
    <scope>NUCLEOTIDE SEQUENCE [LARGE SCALE GENOMIC DNA]</scope>
</reference>
<dbReference type="GO" id="GO:0042802">
    <property type="term" value="F:identical protein binding"/>
    <property type="evidence" value="ECO:0007669"/>
    <property type="project" value="Ensembl"/>
</dbReference>
<gene>
    <name evidence="12" type="primary">TOR2A</name>
</gene>
<dbReference type="Ensembl" id="ENSCJPT00005034549.1">
    <property type="protein sequence ID" value="ENSCJPP00005025396.1"/>
    <property type="gene ID" value="ENSCJPG00005019941.1"/>
</dbReference>
<dbReference type="PANTHER" id="PTHR10760">
    <property type="entry name" value="TORSIN"/>
    <property type="match status" value="1"/>
</dbReference>
<keyword evidence="5 8" id="KW-0256">Endoplasmic reticulum</keyword>
<dbReference type="GO" id="GO:0005524">
    <property type="term" value="F:ATP binding"/>
    <property type="evidence" value="ECO:0007669"/>
    <property type="project" value="UniProtKB-KW"/>
</dbReference>
<keyword evidence="6 9" id="KW-0067">ATP-binding</keyword>
<comment type="similarity">
    <text evidence="2 8">Belongs to the ClpA/ClpB family. Torsin subfamily.</text>
</comment>
<name>A0A8C2UBH2_COTJA</name>
<keyword evidence="13" id="KW-1185">Reference proteome</keyword>
<evidence type="ECO:0000256" key="8">
    <source>
        <dbReference type="PIRNR" id="PIRNR038079"/>
    </source>
</evidence>
<evidence type="ECO:0000256" key="10">
    <source>
        <dbReference type="SAM" id="SignalP"/>
    </source>
</evidence>
<evidence type="ECO:0000256" key="4">
    <source>
        <dbReference type="ARBA" id="ARBA00022741"/>
    </source>
</evidence>
<dbReference type="AlphaFoldDB" id="A0A8C2UBH2"/>
<feature type="signal peptide" evidence="10">
    <location>
        <begin position="1"/>
        <end position="27"/>
    </location>
</feature>
<proteinExistence type="inferred from homology"/>
<reference evidence="12" key="3">
    <citation type="submission" date="2025-09" db="UniProtKB">
        <authorList>
            <consortium name="Ensembl"/>
        </authorList>
    </citation>
    <scope>IDENTIFICATION</scope>
</reference>
<dbReference type="GO" id="GO:0005635">
    <property type="term" value="C:nuclear envelope"/>
    <property type="evidence" value="ECO:0007669"/>
    <property type="project" value="TreeGrafter"/>
</dbReference>
<accession>A0A8C2UBH2</accession>
<feature type="binding site" evidence="9">
    <location>
        <begin position="93"/>
        <end position="100"/>
    </location>
    <ligand>
        <name>ATP</name>
        <dbReference type="ChEBI" id="CHEBI:30616"/>
    </ligand>
</feature>
<sequence>AMCRSAAVPVPVPVLILTLVLLSAAAAWDLWALRCSFTADCECGFRPDLRGLECELAVSLVGQPLVRQQLMKGLRQFVQQRSPQKPLVMSFHGSTGTGKTFVSSMLVRHLFPEGLQSPHVHQFSPVVHFPHAEHVERYKENLRHWIQGNLTNCGRSVFLFEEMDKMHPGLIDVIMPFLGPSWVVYGTNYRKAIFIFISNAGGEQINEMTLDLWRAHQDREEISLQDMEAAISKAVFENPQSGFWKSGIINEHVIDFVVPFLPLKHHHVKQCVINELVQQGLEVRQDVVQEVADSIPYFPEEEKLFSSTGCKTVASRIIFFF</sequence>
<dbReference type="InterPro" id="IPR049337">
    <property type="entry name" value="TOR1A_C"/>
</dbReference>
<keyword evidence="7" id="KW-0325">Glycoprotein</keyword>
<dbReference type="Pfam" id="PF06309">
    <property type="entry name" value="Torsin"/>
    <property type="match status" value="1"/>
</dbReference>
<reference evidence="12" key="2">
    <citation type="submission" date="2025-08" db="UniProtKB">
        <authorList>
            <consortium name="Ensembl"/>
        </authorList>
    </citation>
    <scope>IDENTIFICATION</scope>
</reference>
<dbReference type="Proteomes" id="UP000694412">
    <property type="component" value="Chromosome 17"/>
</dbReference>
<evidence type="ECO:0000256" key="3">
    <source>
        <dbReference type="ARBA" id="ARBA00022729"/>
    </source>
</evidence>
<dbReference type="PANTHER" id="PTHR10760:SF4">
    <property type="entry name" value="TORSIN-2A"/>
    <property type="match status" value="1"/>
</dbReference>
<comment type="subcellular location">
    <subcellularLocation>
        <location evidence="1 8">Endoplasmic reticulum lumen</location>
    </subcellularLocation>
</comment>
<organism evidence="12 13">
    <name type="scientific">Coturnix japonica</name>
    <name type="common">Japanese quail</name>
    <name type="synonym">Coturnix coturnix japonica</name>
    <dbReference type="NCBI Taxonomy" id="93934"/>
    <lineage>
        <taxon>Eukaryota</taxon>
        <taxon>Metazoa</taxon>
        <taxon>Chordata</taxon>
        <taxon>Craniata</taxon>
        <taxon>Vertebrata</taxon>
        <taxon>Euteleostomi</taxon>
        <taxon>Archelosauria</taxon>
        <taxon>Archosauria</taxon>
        <taxon>Dinosauria</taxon>
        <taxon>Saurischia</taxon>
        <taxon>Theropoda</taxon>
        <taxon>Coelurosauria</taxon>
        <taxon>Aves</taxon>
        <taxon>Neognathae</taxon>
        <taxon>Galloanserae</taxon>
        <taxon>Galliformes</taxon>
        <taxon>Phasianidae</taxon>
        <taxon>Perdicinae</taxon>
        <taxon>Coturnix</taxon>
    </lineage>
</organism>
<evidence type="ECO:0000313" key="12">
    <source>
        <dbReference type="Ensembl" id="ENSCJPP00005025396.1"/>
    </source>
</evidence>
<dbReference type="Gene3D" id="3.40.50.300">
    <property type="entry name" value="P-loop containing nucleotide triphosphate hydrolases"/>
    <property type="match status" value="1"/>
</dbReference>
<evidence type="ECO:0000256" key="1">
    <source>
        <dbReference type="ARBA" id="ARBA00004319"/>
    </source>
</evidence>
<keyword evidence="4 9" id="KW-0547">Nucleotide-binding</keyword>
<evidence type="ECO:0000313" key="13">
    <source>
        <dbReference type="Proteomes" id="UP000694412"/>
    </source>
</evidence>
<dbReference type="InterPro" id="IPR027417">
    <property type="entry name" value="P-loop_NTPase"/>
</dbReference>
<evidence type="ECO:0000256" key="9">
    <source>
        <dbReference type="PIRSR" id="PIRSR038079-1"/>
    </source>
</evidence>
<dbReference type="SUPFAM" id="SSF52540">
    <property type="entry name" value="P-loop containing nucleoside triphosphate hydrolases"/>
    <property type="match status" value="1"/>
</dbReference>
<keyword evidence="3 10" id="KW-0732">Signal</keyword>
<dbReference type="InterPro" id="IPR017378">
    <property type="entry name" value="Torsin_1/2"/>
</dbReference>